<organism evidence="14 15">
    <name type="scientific">Rickenella mellea</name>
    <dbReference type="NCBI Taxonomy" id="50990"/>
    <lineage>
        <taxon>Eukaryota</taxon>
        <taxon>Fungi</taxon>
        <taxon>Dikarya</taxon>
        <taxon>Basidiomycota</taxon>
        <taxon>Agaricomycotina</taxon>
        <taxon>Agaricomycetes</taxon>
        <taxon>Hymenochaetales</taxon>
        <taxon>Rickenellaceae</taxon>
        <taxon>Rickenella</taxon>
    </lineage>
</organism>
<dbReference type="Gene3D" id="3.40.50.410">
    <property type="entry name" value="von Willebrand factor, type A domain"/>
    <property type="match status" value="1"/>
</dbReference>
<dbReference type="Pfam" id="PF04815">
    <property type="entry name" value="Sec23_helical"/>
    <property type="match status" value="1"/>
</dbReference>
<evidence type="ECO:0000256" key="7">
    <source>
        <dbReference type="ARBA" id="ARBA00022824"/>
    </source>
</evidence>
<evidence type="ECO:0000256" key="1">
    <source>
        <dbReference type="ARBA" id="ARBA00004394"/>
    </source>
</evidence>
<name>A0A4Y7Q6N4_9AGAM</name>
<dbReference type="CDD" id="cd00201">
    <property type="entry name" value="WW"/>
    <property type="match status" value="1"/>
</dbReference>
<dbReference type="Gene3D" id="2.60.40.1670">
    <property type="entry name" value="beta-sandwich domain of Sec23/24"/>
    <property type="match status" value="1"/>
</dbReference>
<dbReference type="InterPro" id="IPR036465">
    <property type="entry name" value="vWFA_dom_sf"/>
</dbReference>
<evidence type="ECO:0000256" key="9">
    <source>
        <dbReference type="ARBA" id="ARBA00022927"/>
    </source>
</evidence>
<evidence type="ECO:0000256" key="8">
    <source>
        <dbReference type="ARBA" id="ARBA00022892"/>
    </source>
</evidence>
<proteinExistence type="inferred from homology"/>
<dbReference type="InterPro" id="IPR050550">
    <property type="entry name" value="SEC23_SEC24_subfamily"/>
</dbReference>
<evidence type="ECO:0000256" key="2">
    <source>
        <dbReference type="ARBA" id="ARBA00004496"/>
    </source>
</evidence>
<evidence type="ECO:0000256" key="12">
    <source>
        <dbReference type="SAM" id="MobiDB-lite"/>
    </source>
</evidence>
<evidence type="ECO:0000313" key="14">
    <source>
        <dbReference type="EMBL" id="TDL22802.1"/>
    </source>
</evidence>
<evidence type="ECO:0000256" key="10">
    <source>
        <dbReference type="ARBA" id="ARBA00023034"/>
    </source>
</evidence>
<dbReference type="Pfam" id="PF08033">
    <property type="entry name" value="Sec23_BS"/>
    <property type="match status" value="1"/>
</dbReference>
<keyword evidence="7" id="KW-0256">Endoplasmic reticulum</keyword>
<dbReference type="SUPFAM" id="SSF81995">
    <property type="entry name" value="beta-sandwich domain of Sec23/24"/>
    <property type="match status" value="1"/>
</dbReference>
<gene>
    <name evidence="14" type="ORF">BD410DRAFT_788128</name>
</gene>
<dbReference type="Proteomes" id="UP000294933">
    <property type="component" value="Unassembled WGS sequence"/>
</dbReference>
<dbReference type="PANTHER" id="PTHR13803:SF39">
    <property type="entry name" value="SECRETORY 24AB, ISOFORM A"/>
    <property type="match status" value="1"/>
</dbReference>
<accession>A0A4Y7Q6N4</accession>
<dbReference type="InterPro" id="IPR041742">
    <property type="entry name" value="Sec24-like_trunk_dom"/>
</dbReference>
<dbReference type="SUPFAM" id="SSF81811">
    <property type="entry name" value="Helical domain of Sec23/24"/>
    <property type="match status" value="1"/>
</dbReference>
<comment type="subcellular location">
    <subcellularLocation>
        <location evidence="2">Cytoplasm</location>
    </subcellularLocation>
    <subcellularLocation>
        <location evidence="3">Endoplasmic reticulum membrane</location>
    </subcellularLocation>
    <subcellularLocation>
        <location evidence="1">Golgi apparatus membrane</location>
    </subcellularLocation>
</comment>
<dbReference type="VEuPathDB" id="FungiDB:BD410DRAFT_788128"/>
<dbReference type="SUPFAM" id="SSF82919">
    <property type="entry name" value="Zn-finger domain of Sec23/24"/>
    <property type="match status" value="1"/>
</dbReference>
<dbReference type="GO" id="GO:0070971">
    <property type="term" value="C:endoplasmic reticulum exit site"/>
    <property type="evidence" value="ECO:0007669"/>
    <property type="project" value="TreeGrafter"/>
</dbReference>
<dbReference type="SUPFAM" id="SSF53300">
    <property type="entry name" value="vWA-like"/>
    <property type="match status" value="1"/>
</dbReference>
<dbReference type="SMART" id="SM00456">
    <property type="entry name" value="WW"/>
    <property type="match status" value="1"/>
</dbReference>
<dbReference type="Gene3D" id="1.20.120.730">
    <property type="entry name" value="Sec23/Sec24 helical domain"/>
    <property type="match status" value="1"/>
</dbReference>
<dbReference type="Gene3D" id="3.40.20.10">
    <property type="entry name" value="Severin"/>
    <property type="match status" value="1"/>
</dbReference>
<dbReference type="PANTHER" id="PTHR13803">
    <property type="entry name" value="SEC24-RELATED PROTEIN"/>
    <property type="match status" value="1"/>
</dbReference>
<dbReference type="Pfam" id="PF04811">
    <property type="entry name" value="Sec23_trunk"/>
    <property type="match status" value="1"/>
</dbReference>
<dbReference type="InterPro" id="IPR036180">
    <property type="entry name" value="Gelsolin-like_dom_sf"/>
</dbReference>
<dbReference type="InterPro" id="IPR036174">
    <property type="entry name" value="Znf_Sec23_Sec24_sf"/>
</dbReference>
<dbReference type="CDD" id="cd01479">
    <property type="entry name" value="Sec24-like"/>
    <property type="match status" value="1"/>
</dbReference>
<reference evidence="14 15" key="1">
    <citation type="submission" date="2018-06" db="EMBL/GenBank/DDBJ databases">
        <title>A transcriptomic atlas of mushroom development highlights an independent origin of complex multicellularity.</title>
        <authorList>
            <consortium name="DOE Joint Genome Institute"/>
            <person name="Krizsan K."/>
            <person name="Almasi E."/>
            <person name="Merenyi Z."/>
            <person name="Sahu N."/>
            <person name="Viragh M."/>
            <person name="Koszo T."/>
            <person name="Mondo S."/>
            <person name="Kiss B."/>
            <person name="Balint B."/>
            <person name="Kues U."/>
            <person name="Barry K."/>
            <person name="Hegedus J.C."/>
            <person name="Henrissat B."/>
            <person name="Johnson J."/>
            <person name="Lipzen A."/>
            <person name="Ohm R."/>
            <person name="Nagy I."/>
            <person name="Pangilinan J."/>
            <person name="Yan J."/>
            <person name="Xiong Y."/>
            <person name="Grigoriev I.V."/>
            <person name="Hibbett D.S."/>
            <person name="Nagy L.G."/>
        </authorList>
    </citation>
    <scope>NUCLEOTIDE SEQUENCE [LARGE SCALE GENOMIC DNA]</scope>
    <source>
        <strain evidence="14 15">SZMC22713</strain>
    </source>
</reference>
<keyword evidence="8" id="KW-0931">ER-Golgi transport</keyword>
<dbReference type="InterPro" id="IPR006900">
    <property type="entry name" value="Sec23/24_helical_dom"/>
</dbReference>
<dbReference type="Gene3D" id="2.20.70.10">
    <property type="match status" value="1"/>
</dbReference>
<dbReference type="OrthoDB" id="49016at2759"/>
<dbReference type="GO" id="GO:0008270">
    <property type="term" value="F:zinc ion binding"/>
    <property type="evidence" value="ECO:0007669"/>
    <property type="project" value="InterPro"/>
</dbReference>
<dbReference type="InterPro" id="IPR036020">
    <property type="entry name" value="WW_dom_sf"/>
</dbReference>
<dbReference type="GO" id="GO:0090110">
    <property type="term" value="P:COPII-coated vesicle cargo loading"/>
    <property type="evidence" value="ECO:0007669"/>
    <property type="project" value="TreeGrafter"/>
</dbReference>
<comment type="similarity">
    <text evidence="4">Belongs to the SEC23/SEC24 family. SEC24 subfamily.</text>
</comment>
<dbReference type="GO" id="GO:0000149">
    <property type="term" value="F:SNARE binding"/>
    <property type="evidence" value="ECO:0007669"/>
    <property type="project" value="TreeGrafter"/>
</dbReference>
<dbReference type="Gene3D" id="2.30.30.380">
    <property type="entry name" value="Zn-finger domain of Sec23/24"/>
    <property type="match status" value="1"/>
</dbReference>
<dbReference type="GO" id="GO:0005789">
    <property type="term" value="C:endoplasmic reticulum membrane"/>
    <property type="evidence" value="ECO:0007669"/>
    <property type="project" value="UniProtKB-SubCell"/>
</dbReference>
<keyword evidence="15" id="KW-1185">Reference proteome</keyword>
<evidence type="ECO:0000256" key="3">
    <source>
        <dbReference type="ARBA" id="ARBA00004586"/>
    </source>
</evidence>
<keyword evidence="5" id="KW-0813">Transport</keyword>
<evidence type="ECO:0000256" key="6">
    <source>
        <dbReference type="ARBA" id="ARBA00022490"/>
    </source>
</evidence>
<dbReference type="SUPFAM" id="SSF51045">
    <property type="entry name" value="WW domain"/>
    <property type="match status" value="1"/>
</dbReference>
<protein>
    <submittedName>
        <fullName evidence="14">Protein transporter SEC24</fullName>
    </submittedName>
</protein>
<evidence type="ECO:0000256" key="4">
    <source>
        <dbReference type="ARBA" id="ARBA00008334"/>
    </source>
</evidence>
<keyword evidence="6" id="KW-0963">Cytoplasm</keyword>
<dbReference type="Pfam" id="PF04810">
    <property type="entry name" value="zf-Sec23_Sec24"/>
    <property type="match status" value="1"/>
</dbReference>
<dbReference type="InterPro" id="IPR036175">
    <property type="entry name" value="Sec23/24_helical_dom_sf"/>
</dbReference>
<dbReference type="Pfam" id="PF00626">
    <property type="entry name" value="Gelsolin"/>
    <property type="match status" value="1"/>
</dbReference>
<dbReference type="PROSITE" id="PS50020">
    <property type="entry name" value="WW_DOMAIN_2"/>
    <property type="match status" value="1"/>
</dbReference>
<dbReference type="InterPro" id="IPR007123">
    <property type="entry name" value="Gelsolin-like_dom"/>
</dbReference>
<dbReference type="InterPro" id="IPR001202">
    <property type="entry name" value="WW_dom"/>
</dbReference>
<dbReference type="GO" id="GO:0006886">
    <property type="term" value="P:intracellular protein transport"/>
    <property type="evidence" value="ECO:0007669"/>
    <property type="project" value="InterPro"/>
</dbReference>
<evidence type="ECO:0000256" key="5">
    <source>
        <dbReference type="ARBA" id="ARBA00022448"/>
    </source>
</evidence>
<dbReference type="EMBL" id="ML170173">
    <property type="protein sequence ID" value="TDL22802.1"/>
    <property type="molecule type" value="Genomic_DNA"/>
</dbReference>
<dbReference type="GO" id="GO:0000139">
    <property type="term" value="C:Golgi membrane"/>
    <property type="evidence" value="ECO:0007669"/>
    <property type="project" value="UniProtKB-SubCell"/>
</dbReference>
<feature type="region of interest" description="Disordered" evidence="12">
    <location>
        <begin position="37"/>
        <end position="66"/>
    </location>
</feature>
<keyword evidence="10" id="KW-0333">Golgi apparatus</keyword>
<dbReference type="InterPro" id="IPR029006">
    <property type="entry name" value="ADF-H/Gelsolin-like_dom_sf"/>
</dbReference>
<keyword evidence="11" id="KW-0472">Membrane</keyword>
<dbReference type="SUPFAM" id="SSF82754">
    <property type="entry name" value="C-terminal, gelsolin-like domain of Sec23/24"/>
    <property type="match status" value="1"/>
</dbReference>
<dbReference type="Pfam" id="PF00397">
    <property type="entry name" value="WW"/>
    <property type="match status" value="1"/>
</dbReference>
<dbReference type="InterPro" id="IPR012990">
    <property type="entry name" value="Beta-sandwich_Sec23_24"/>
</dbReference>
<keyword evidence="9" id="KW-0653">Protein transport</keyword>
<feature type="domain" description="WW" evidence="13">
    <location>
        <begin position="6"/>
        <end position="40"/>
    </location>
</feature>
<dbReference type="AlphaFoldDB" id="A0A4Y7Q6N4"/>
<dbReference type="InterPro" id="IPR006896">
    <property type="entry name" value="Sec23/24_trunk_dom"/>
</dbReference>
<dbReference type="GO" id="GO:0030127">
    <property type="term" value="C:COPII vesicle coat"/>
    <property type="evidence" value="ECO:0007669"/>
    <property type="project" value="InterPro"/>
</dbReference>
<dbReference type="InterPro" id="IPR006895">
    <property type="entry name" value="Znf_Sec23_Sec24"/>
</dbReference>
<evidence type="ECO:0000259" key="13">
    <source>
        <dbReference type="PROSITE" id="PS50020"/>
    </source>
</evidence>
<sequence length="937" mass="102832">MASPSQQLPPGWAAQWDANNQRYLFIETATGHSQWEVPAQGPAAPIDARSTSPPSHTAHTKRRQYASGQTQAYYGTGDGFVDPQYGSAMPPAGPQQGAQLFTPGLAAENQFAAQQQAQGQQPPYYQPQGEPEYINAPGYGQQPAYQQQQQLAGVTDQFAQMGIAGGQKPFSLYTTNLLTAPPDPRELLRPPPEIRLPPNACITTNPLANADPSYQRSTINIVPTTSALLNKSKIPWAIVITPYRSIKEGDQPVPLVTDTVIARCRRCRTYINPFVQFIDGGNRWRCSLCSMSNEVPQMFDWDQERNQPGDRWARAELNHSVVEFVAPTEYMVRPPQPTVYAFLIDVSHAAVSTGMVATACRTLLESLDRLPNEDGRTKVAIIAFDVALYFFSMPPGTTDSSMLVVSDLEDVFLPKPTDLLVNLKEMRASIEALLGRLSEMFQESHTVGSAAGPAMQAGFKLISPMGGKLMVLSSSLPSLGPGALKNREDPKILGTAKESNLLQPASAFYKTFAIDCSRAQVSVDMFLFSSTYQDVATLACLPHYTSGQTYFYPAFNAAKSEDALKFAHEFGEVLAMPIMLEAVMRVRASKGLRMSSFHGNFFVRSTDLLAMPAVPLDQSYAIEIQIEDTLTAPFVVLQTAILHSTCTGERRIRVITLALPTTSNLSEVYASADQVAIATLLANKAVERSLSHKLEDARDAVTNKMVEILTTYKSSMTAAGSGASAQLAICENMKMLPVLLLGLLKNVGLRQSAQIPPDLRAYAQALLTSLPSQLLVPYIHPTFYSLHDMPPEAGTVGEHGVILPPPLPPTSEHLKRHGLFLIEDGQTIFLWVGRDAVPQLVMDVFDLSSYEQLRGGKTTLPLLDNPFSQRVNAVIAKTREMRRGPYYPHLYVVKEDGEPPLRLWALSCLVQDRADVMPSYQQFINQLKDKVNGSSYS</sequence>
<dbReference type="STRING" id="50990.A0A4Y7Q6N4"/>
<evidence type="ECO:0000256" key="11">
    <source>
        <dbReference type="ARBA" id="ARBA00023136"/>
    </source>
</evidence>
<evidence type="ECO:0000313" key="15">
    <source>
        <dbReference type="Proteomes" id="UP000294933"/>
    </source>
</evidence>